<dbReference type="EMBL" id="MCFH01000035">
    <property type="protein sequence ID" value="ORX46461.1"/>
    <property type="molecule type" value="Genomic_DNA"/>
</dbReference>
<gene>
    <name evidence="1" type="ORF">BCR36DRAFT_585276</name>
</gene>
<dbReference type="OrthoDB" id="10352410at2759"/>
<sequence length="277" mass="32776">MYGNDKDILEIIKRNDITLLQQFILENNISLNDIDNYNSFHILAYAIEQNVSIDIIQIIIKQCEGKNISYYENEFYIGIQDSPLFMAISKNNFRVASLLIKRNLDIFSDNFEFILNYLLEYNLLNKKNLKYLLTVVSDANIWDNFILELILSSIDKNTKQIVGFLKIIFNYYIFNNTFILKLLTIYKNKRSLTTSQLSSIITSNNNRVTVRDNYYKEAICYGAESLIEILLKYDKREHNILLKKINEYKKIETIMEDGLKDERLFYEELLGGRMNFF</sequence>
<name>A0A1Y1V4K1_9FUNG</name>
<dbReference type="SUPFAM" id="SSF48403">
    <property type="entry name" value="Ankyrin repeat"/>
    <property type="match status" value="1"/>
</dbReference>
<evidence type="ECO:0000313" key="2">
    <source>
        <dbReference type="Proteomes" id="UP000193719"/>
    </source>
</evidence>
<comment type="caution">
    <text evidence="1">The sequence shown here is derived from an EMBL/GenBank/DDBJ whole genome shotgun (WGS) entry which is preliminary data.</text>
</comment>
<proteinExistence type="predicted"/>
<accession>A0A1Y1V4K1</accession>
<evidence type="ECO:0000313" key="1">
    <source>
        <dbReference type="EMBL" id="ORX46461.1"/>
    </source>
</evidence>
<reference evidence="1 2" key="2">
    <citation type="submission" date="2016-08" db="EMBL/GenBank/DDBJ databases">
        <title>Pervasive Adenine N6-methylation of Active Genes in Fungi.</title>
        <authorList>
            <consortium name="DOE Joint Genome Institute"/>
            <person name="Mondo S.J."/>
            <person name="Dannebaum R.O."/>
            <person name="Kuo R.C."/>
            <person name="Labutti K."/>
            <person name="Haridas S."/>
            <person name="Kuo A."/>
            <person name="Salamov A."/>
            <person name="Ahrendt S.R."/>
            <person name="Lipzen A."/>
            <person name="Sullivan W."/>
            <person name="Andreopoulos W.B."/>
            <person name="Clum A."/>
            <person name="Lindquist E."/>
            <person name="Daum C."/>
            <person name="Ramamoorthy G.K."/>
            <person name="Gryganskyi A."/>
            <person name="Culley D."/>
            <person name="Magnuson J.K."/>
            <person name="James T.Y."/>
            <person name="O'Malley M.A."/>
            <person name="Stajich J.E."/>
            <person name="Spatafora J.W."/>
            <person name="Visel A."/>
            <person name="Grigoriev I.V."/>
        </authorList>
    </citation>
    <scope>NUCLEOTIDE SEQUENCE [LARGE SCALE GENOMIC DNA]</scope>
    <source>
        <strain evidence="2">finn</strain>
    </source>
</reference>
<dbReference type="InterPro" id="IPR036770">
    <property type="entry name" value="Ankyrin_rpt-contain_sf"/>
</dbReference>
<evidence type="ECO:0008006" key="3">
    <source>
        <dbReference type="Google" id="ProtNLM"/>
    </source>
</evidence>
<organism evidence="1 2">
    <name type="scientific">Piromyces finnis</name>
    <dbReference type="NCBI Taxonomy" id="1754191"/>
    <lineage>
        <taxon>Eukaryota</taxon>
        <taxon>Fungi</taxon>
        <taxon>Fungi incertae sedis</taxon>
        <taxon>Chytridiomycota</taxon>
        <taxon>Chytridiomycota incertae sedis</taxon>
        <taxon>Neocallimastigomycetes</taxon>
        <taxon>Neocallimastigales</taxon>
        <taxon>Neocallimastigaceae</taxon>
        <taxon>Piromyces</taxon>
    </lineage>
</organism>
<reference evidence="1 2" key="1">
    <citation type="submission" date="2016-08" db="EMBL/GenBank/DDBJ databases">
        <title>Genomes of anaerobic fungi encode conserved fungal cellulosomes for biomass hydrolysis.</title>
        <authorList>
            <consortium name="DOE Joint Genome Institute"/>
            <person name="Haitjema C.H."/>
            <person name="Gilmore S.P."/>
            <person name="Henske J.K."/>
            <person name="Solomon K.V."/>
            <person name="De Groot R."/>
            <person name="Kuo A."/>
            <person name="Mondo S.J."/>
            <person name="Salamov A.A."/>
            <person name="Labutti K."/>
            <person name="Zhao Z."/>
            <person name="Chiniquy J."/>
            <person name="Barry K."/>
            <person name="Brewer H.M."/>
            <person name="Purvine S.O."/>
            <person name="Wright A.T."/>
            <person name="Boxma B."/>
            <person name="Van Alen T."/>
            <person name="Hackstein J.H."/>
            <person name="Baker S.E."/>
            <person name="Grigoriev I.V."/>
            <person name="O'Malley M.A."/>
        </authorList>
    </citation>
    <scope>NUCLEOTIDE SEQUENCE [LARGE SCALE GENOMIC DNA]</scope>
    <source>
        <strain evidence="2">finn</strain>
    </source>
</reference>
<dbReference type="Gene3D" id="1.25.40.20">
    <property type="entry name" value="Ankyrin repeat-containing domain"/>
    <property type="match status" value="1"/>
</dbReference>
<dbReference type="AlphaFoldDB" id="A0A1Y1V4K1"/>
<protein>
    <recommendedName>
        <fullName evidence="3">Ankyrin</fullName>
    </recommendedName>
</protein>
<keyword evidence="2" id="KW-1185">Reference proteome</keyword>
<dbReference type="Proteomes" id="UP000193719">
    <property type="component" value="Unassembled WGS sequence"/>
</dbReference>